<dbReference type="InterPro" id="IPR008585">
    <property type="entry name" value="Gamma_PGA_hydro"/>
</dbReference>
<protein>
    <recommendedName>
        <fullName evidence="3">Replication protein</fullName>
    </recommendedName>
</protein>
<comment type="caution">
    <text evidence="1">The sequence shown here is derived from an EMBL/GenBank/DDBJ whole genome shotgun (WGS) entry which is preliminary data.</text>
</comment>
<sequence length="201" mass="23094">MKDTYKDFAELSKFERAEKDYRIRTQATSSELLVLAIHGGRIEQGTSEMAIAIAEKQNSYYLFEGMKSAQNRKLHISSSHFDEPTLLSMLKEAEYVLSIHGYKETKKKHTLIGGLDEERKKWVYKALRDASFSAEIVGQDHLLSGTHKHNVVNKGKREKGVQLEISYQERDSFFLTKNQYTNSFYRYVAAVQLAFVENGTP</sequence>
<dbReference type="RefSeq" id="WP_025910845.1">
    <property type="nucleotide sequence ID" value="NZ_KQ758673.1"/>
</dbReference>
<dbReference type="GeneID" id="93683076"/>
<evidence type="ECO:0000313" key="2">
    <source>
        <dbReference type="Proteomes" id="UP000053681"/>
    </source>
</evidence>
<evidence type="ECO:0008006" key="3">
    <source>
        <dbReference type="Google" id="ProtNLM"/>
    </source>
</evidence>
<dbReference type="EMBL" id="LNQP01000058">
    <property type="protein sequence ID" value="KSU86978.1"/>
    <property type="molecule type" value="Genomic_DNA"/>
</dbReference>
<accession>A0A0V8JIT7</accession>
<dbReference type="InterPro" id="IPR038128">
    <property type="entry name" value="Gamma_PGA_hydro_sf"/>
</dbReference>
<gene>
    <name evidence="1" type="ORF">AS180_15715</name>
</gene>
<dbReference type="Pfam" id="PF05908">
    <property type="entry name" value="Gamma_PGA_hydro"/>
    <property type="match status" value="1"/>
</dbReference>
<proteinExistence type="predicted"/>
<keyword evidence="2" id="KW-1185">Reference proteome</keyword>
<dbReference type="AlphaFoldDB" id="A0A0V8JIT7"/>
<dbReference type="Gene3D" id="3.40.630.100">
    <property type="entry name" value="Poly-gamma-glutamate hydrolase, zinc-binding motif"/>
    <property type="match status" value="1"/>
</dbReference>
<dbReference type="Proteomes" id="UP000053681">
    <property type="component" value="Unassembled WGS sequence"/>
</dbReference>
<name>A0A0V8JIT7_9BACI</name>
<reference evidence="1 2" key="1">
    <citation type="submission" date="2015-11" db="EMBL/GenBank/DDBJ databases">
        <title>Bacillus caseinolyticus sp nov.</title>
        <authorList>
            <person name="Dastager S.G."/>
            <person name="Mawlankar R."/>
        </authorList>
    </citation>
    <scope>NUCLEOTIDE SEQUENCE [LARGE SCALE GENOMIC DNA]</scope>
    <source>
        <strain evidence="1 2">SGD-V-76</strain>
    </source>
</reference>
<organism evidence="1 2">
    <name type="scientific">Priestia veravalensis</name>
    <dbReference type="NCBI Taxonomy" id="1414648"/>
    <lineage>
        <taxon>Bacteria</taxon>
        <taxon>Bacillati</taxon>
        <taxon>Bacillota</taxon>
        <taxon>Bacilli</taxon>
        <taxon>Bacillales</taxon>
        <taxon>Bacillaceae</taxon>
        <taxon>Priestia</taxon>
    </lineage>
</organism>
<evidence type="ECO:0000313" key="1">
    <source>
        <dbReference type="EMBL" id="KSU86978.1"/>
    </source>
</evidence>